<sequence>MTGVSTGRASDAAQAAAEDLATMVRRLIRRLSVAPTGGLTPSQRSVLLRLEKDGASSTTFLAIAEGVRSQSMTATLKSLDEAGLIERQPDPDDGRRRIITLSAEGRDRIARDRRERRSWLAEEMDRRFSPEQLATINEALSLLGELAEQ</sequence>
<keyword evidence="3" id="KW-1185">Reference proteome</keyword>
<dbReference type="InterPro" id="IPR036390">
    <property type="entry name" value="WH_DNA-bd_sf"/>
</dbReference>
<protein>
    <submittedName>
        <fullName evidence="2">MarR family transcriptional regulator</fullName>
    </submittedName>
</protein>
<dbReference type="Pfam" id="PF01047">
    <property type="entry name" value="MarR"/>
    <property type="match status" value="1"/>
</dbReference>
<reference evidence="3" key="1">
    <citation type="journal article" date="2019" name="Int. J. Syst. Evol. Microbiol.">
        <title>The Global Catalogue of Microorganisms (GCM) 10K type strain sequencing project: providing services to taxonomists for standard genome sequencing and annotation.</title>
        <authorList>
            <consortium name="The Broad Institute Genomics Platform"/>
            <consortium name="The Broad Institute Genome Sequencing Center for Infectious Disease"/>
            <person name="Wu L."/>
            <person name="Ma J."/>
        </authorList>
    </citation>
    <scope>NUCLEOTIDE SEQUENCE [LARGE SCALE GENOMIC DNA]</scope>
    <source>
        <strain evidence="3">JCM 17933</strain>
    </source>
</reference>
<dbReference type="InterPro" id="IPR052526">
    <property type="entry name" value="HTH-type_Bedaq_tolerance"/>
</dbReference>
<comment type="caution">
    <text evidence="2">The sequence shown here is derived from an EMBL/GenBank/DDBJ whole genome shotgun (WGS) entry which is preliminary data.</text>
</comment>
<evidence type="ECO:0000259" key="1">
    <source>
        <dbReference type="PROSITE" id="PS50995"/>
    </source>
</evidence>
<dbReference type="InterPro" id="IPR000835">
    <property type="entry name" value="HTH_MarR-typ"/>
</dbReference>
<dbReference type="PANTHER" id="PTHR39515">
    <property type="entry name" value="CONSERVED PROTEIN"/>
    <property type="match status" value="1"/>
</dbReference>
<dbReference type="SMART" id="SM00347">
    <property type="entry name" value="HTH_MARR"/>
    <property type="match status" value="1"/>
</dbReference>
<accession>A0ABP8Q1S0</accession>
<dbReference type="SUPFAM" id="SSF46785">
    <property type="entry name" value="Winged helix' DNA-binding domain"/>
    <property type="match status" value="1"/>
</dbReference>
<feature type="domain" description="HTH marR-type" evidence="1">
    <location>
        <begin position="13"/>
        <end position="148"/>
    </location>
</feature>
<dbReference type="Gene3D" id="1.10.10.10">
    <property type="entry name" value="Winged helix-like DNA-binding domain superfamily/Winged helix DNA-binding domain"/>
    <property type="match status" value="1"/>
</dbReference>
<organism evidence="2 3">
    <name type="scientific">Actinoallomurus oryzae</name>
    <dbReference type="NCBI Taxonomy" id="502180"/>
    <lineage>
        <taxon>Bacteria</taxon>
        <taxon>Bacillati</taxon>
        <taxon>Actinomycetota</taxon>
        <taxon>Actinomycetes</taxon>
        <taxon>Streptosporangiales</taxon>
        <taxon>Thermomonosporaceae</taxon>
        <taxon>Actinoallomurus</taxon>
    </lineage>
</organism>
<gene>
    <name evidence="2" type="ORF">GCM10023191_036840</name>
</gene>
<evidence type="ECO:0000313" key="3">
    <source>
        <dbReference type="Proteomes" id="UP001500503"/>
    </source>
</evidence>
<dbReference type="EMBL" id="BAABHF010000019">
    <property type="protein sequence ID" value="GAA4495730.1"/>
    <property type="molecule type" value="Genomic_DNA"/>
</dbReference>
<evidence type="ECO:0000313" key="2">
    <source>
        <dbReference type="EMBL" id="GAA4495730.1"/>
    </source>
</evidence>
<dbReference type="Proteomes" id="UP001500503">
    <property type="component" value="Unassembled WGS sequence"/>
</dbReference>
<name>A0ABP8Q1S0_9ACTN</name>
<dbReference type="PANTHER" id="PTHR39515:SF2">
    <property type="entry name" value="HTH-TYPE TRANSCRIPTIONAL REGULATOR RV0880"/>
    <property type="match status" value="1"/>
</dbReference>
<proteinExistence type="predicted"/>
<dbReference type="RefSeq" id="WP_345465092.1">
    <property type="nucleotide sequence ID" value="NZ_BAABHF010000019.1"/>
</dbReference>
<dbReference type="PROSITE" id="PS50995">
    <property type="entry name" value="HTH_MARR_2"/>
    <property type="match status" value="1"/>
</dbReference>
<dbReference type="InterPro" id="IPR036388">
    <property type="entry name" value="WH-like_DNA-bd_sf"/>
</dbReference>